<protein>
    <recommendedName>
        <fullName evidence="11">Sulfate transport system permease protein CysW</fullName>
    </recommendedName>
</protein>
<evidence type="ECO:0000313" key="16">
    <source>
        <dbReference type="Proteomes" id="UP000297258"/>
    </source>
</evidence>
<dbReference type="FunFam" id="1.10.3720.10:FF:000015">
    <property type="entry name" value="Sulfate ABC transporter, permease CysW"/>
    <property type="match status" value="1"/>
</dbReference>
<dbReference type="CDD" id="cd06261">
    <property type="entry name" value="TM_PBP2"/>
    <property type="match status" value="1"/>
</dbReference>
<dbReference type="PANTHER" id="PTHR30406">
    <property type="entry name" value="SULFATE TRANSPORT SYSTEM PERMEASE PROTEIN"/>
    <property type="match status" value="1"/>
</dbReference>
<reference evidence="14 16" key="1">
    <citation type="submission" date="2019-03" db="EMBL/GenBank/DDBJ databases">
        <title>Draft genome of Massilia hortus sp. nov., a novel bacterial species of the Oxalobacteraceae family.</title>
        <authorList>
            <person name="Peta V."/>
            <person name="Raths R."/>
            <person name="Bucking H."/>
        </authorList>
    </citation>
    <scope>NUCLEOTIDE SEQUENCE [LARGE SCALE GENOMIC DNA]</scope>
    <source>
        <strain evidence="14 16">ONC3</strain>
    </source>
</reference>
<accession>A0A4Y9SVM0</accession>
<feature type="transmembrane region" description="Helical" evidence="12">
    <location>
        <begin position="112"/>
        <end position="133"/>
    </location>
</feature>
<dbReference type="Proteomes" id="UP000297258">
    <property type="component" value="Unassembled WGS sequence"/>
</dbReference>
<feature type="transmembrane region" description="Helical" evidence="12">
    <location>
        <begin position="214"/>
        <end position="239"/>
    </location>
</feature>
<keyword evidence="16" id="KW-1185">Reference proteome</keyword>
<dbReference type="GO" id="GO:0005886">
    <property type="term" value="C:plasma membrane"/>
    <property type="evidence" value="ECO:0007669"/>
    <property type="project" value="UniProtKB-SubCell"/>
</dbReference>
<evidence type="ECO:0000256" key="10">
    <source>
        <dbReference type="ARBA" id="ARBA00025323"/>
    </source>
</evidence>
<dbReference type="NCBIfam" id="TIGR00969">
    <property type="entry name" value="3a0106s02"/>
    <property type="match status" value="1"/>
</dbReference>
<feature type="transmembrane region" description="Helical" evidence="12">
    <location>
        <begin position="28"/>
        <end position="53"/>
    </location>
</feature>
<comment type="subcellular location">
    <subcellularLocation>
        <location evidence="1">Cell inner membrane</location>
        <topology evidence="1">Multi-pass membrane protein</topology>
    </subcellularLocation>
</comment>
<dbReference type="AlphaFoldDB" id="A0A4Y9SVM0"/>
<feature type="domain" description="ABC transmembrane type-1" evidence="13">
    <location>
        <begin position="77"/>
        <end position="280"/>
    </location>
</feature>
<keyword evidence="9 12" id="KW-0472">Membrane</keyword>
<keyword evidence="8" id="KW-0764">Sulfate transport</keyword>
<evidence type="ECO:0000256" key="8">
    <source>
        <dbReference type="ARBA" id="ARBA00023032"/>
    </source>
</evidence>
<organism evidence="14 16">
    <name type="scientific">Massilia horti</name>
    <dbReference type="NCBI Taxonomy" id="2562153"/>
    <lineage>
        <taxon>Bacteria</taxon>
        <taxon>Pseudomonadati</taxon>
        <taxon>Pseudomonadota</taxon>
        <taxon>Betaproteobacteria</taxon>
        <taxon>Burkholderiales</taxon>
        <taxon>Oxalobacteraceae</taxon>
        <taxon>Telluria group</taxon>
        <taxon>Massilia</taxon>
    </lineage>
</organism>
<proteinExistence type="predicted"/>
<comment type="subunit">
    <text evidence="2">The complex is composed of two ATP-binding proteins (CysA), two transmembrane proteins (CysT and CysW) and a solute-binding protein (CysP).</text>
</comment>
<keyword evidence="6 12" id="KW-0812">Transmembrane</keyword>
<dbReference type="InterPro" id="IPR000515">
    <property type="entry name" value="MetI-like"/>
</dbReference>
<evidence type="ECO:0000256" key="9">
    <source>
        <dbReference type="ARBA" id="ARBA00023136"/>
    </source>
</evidence>
<evidence type="ECO:0000259" key="13">
    <source>
        <dbReference type="PROSITE" id="PS50928"/>
    </source>
</evidence>
<evidence type="ECO:0000256" key="3">
    <source>
        <dbReference type="ARBA" id="ARBA00022448"/>
    </source>
</evidence>
<dbReference type="EMBL" id="SPUM01000109">
    <property type="protein sequence ID" value="TFW30478.1"/>
    <property type="molecule type" value="Genomic_DNA"/>
</dbReference>
<evidence type="ECO:0000313" key="15">
    <source>
        <dbReference type="EMBL" id="TFW30603.1"/>
    </source>
</evidence>
<dbReference type="Gene3D" id="1.10.3720.10">
    <property type="entry name" value="MetI-like"/>
    <property type="match status" value="1"/>
</dbReference>
<name>A0A4Y9SVM0_9BURK</name>
<dbReference type="OrthoDB" id="9774448at2"/>
<dbReference type="SUPFAM" id="SSF161098">
    <property type="entry name" value="MetI-like"/>
    <property type="match status" value="1"/>
</dbReference>
<evidence type="ECO:0000256" key="1">
    <source>
        <dbReference type="ARBA" id="ARBA00004429"/>
    </source>
</evidence>
<comment type="function">
    <text evidence="10">Part of the ABC transporter complex CysAWTP (TC 3.A.1.6.1) involved in sulfate/thiosulfate import. Probably responsible for the translocation of the substrate across the membrane.</text>
</comment>
<evidence type="ECO:0000256" key="5">
    <source>
        <dbReference type="ARBA" id="ARBA00022519"/>
    </source>
</evidence>
<dbReference type="GO" id="GO:0015419">
    <property type="term" value="F:ABC-type sulfate transporter activity"/>
    <property type="evidence" value="ECO:0007669"/>
    <property type="project" value="InterPro"/>
</dbReference>
<keyword evidence="7 12" id="KW-1133">Transmembrane helix</keyword>
<dbReference type="InterPro" id="IPR005667">
    <property type="entry name" value="Sulph_transpt2"/>
</dbReference>
<keyword evidence="5" id="KW-0997">Cell inner membrane</keyword>
<dbReference type="NCBIfam" id="TIGR02140">
    <property type="entry name" value="permease_CysW"/>
    <property type="match status" value="1"/>
</dbReference>
<feature type="transmembrane region" description="Helical" evidence="12">
    <location>
        <begin position="153"/>
        <end position="173"/>
    </location>
</feature>
<keyword evidence="4" id="KW-1003">Cell membrane</keyword>
<evidence type="ECO:0000256" key="4">
    <source>
        <dbReference type="ARBA" id="ARBA00022475"/>
    </source>
</evidence>
<dbReference type="RefSeq" id="WP_135190797.1">
    <property type="nucleotide sequence ID" value="NZ_SPUM01000109.1"/>
</dbReference>
<evidence type="ECO:0000256" key="6">
    <source>
        <dbReference type="ARBA" id="ARBA00022692"/>
    </source>
</evidence>
<dbReference type="InterPro" id="IPR035906">
    <property type="entry name" value="MetI-like_sf"/>
</dbReference>
<dbReference type="Pfam" id="PF00528">
    <property type="entry name" value="BPD_transp_1"/>
    <property type="match status" value="1"/>
</dbReference>
<evidence type="ECO:0000313" key="14">
    <source>
        <dbReference type="EMBL" id="TFW30478.1"/>
    </source>
</evidence>
<evidence type="ECO:0000256" key="12">
    <source>
        <dbReference type="SAM" id="Phobius"/>
    </source>
</evidence>
<gene>
    <name evidence="14" type="primary">cysW</name>
    <name evidence="14" type="ORF">E4O92_16305</name>
    <name evidence="15" type="ORF">E4O92_16980</name>
</gene>
<keyword evidence="3" id="KW-0813">Transport</keyword>
<feature type="transmembrane region" description="Helical" evidence="12">
    <location>
        <begin position="73"/>
        <end position="100"/>
    </location>
</feature>
<evidence type="ECO:0000256" key="7">
    <source>
        <dbReference type="ARBA" id="ARBA00022989"/>
    </source>
</evidence>
<evidence type="ECO:0000256" key="2">
    <source>
        <dbReference type="ARBA" id="ARBA00011779"/>
    </source>
</evidence>
<dbReference type="EMBL" id="SPUM01000109">
    <property type="protein sequence ID" value="TFW30603.1"/>
    <property type="molecule type" value="Genomic_DNA"/>
</dbReference>
<comment type="caution">
    <text evidence="14">The sequence shown here is derived from an EMBL/GenBank/DDBJ whole genome shotgun (WGS) entry which is preliminary data.</text>
</comment>
<dbReference type="PROSITE" id="PS50928">
    <property type="entry name" value="ABC_TM1"/>
    <property type="match status" value="1"/>
</dbReference>
<dbReference type="InterPro" id="IPR011866">
    <property type="entry name" value="CysW_permease"/>
</dbReference>
<dbReference type="PANTHER" id="PTHR30406:SF1">
    <property type="entry name" value="SULFATE TRANSPORT SYSTEM PERMEASE PROTEIN CYSW"/>
    <property type="match status" value="1"/>
</dbReference>
<feature type="transmembrane region" description="Helical" evidence="12">
    <location>
        <begin position="259"/>
        <end position="283"/>
    </location>
</feature>
<sequence length="302" mass="32966">MSAVLEKPVAEAKRGAAPRATNRLEPNWVRYVLTTIALAFLTLFLFVPLVAVFTEALKDGWDTYVQSIIEPDALAAIKLTLIAAAISVPLNLVFGVAAAWAITKFEFRGKSLLLTLIDLPFSVSPVIAGLIYVLMFGAQGWFGPWLLEHDIKILFAVPGIVLATVFITFPFVARELIPLMQQQGSEEEEAALVLGASGWKTFFKVTLPNIKWGLLYGVILCNARAMGEFGAVSVVSGHIRGETNTMPLQVEILYNEYNFTAAFAIASLLALLALVTLAVKTFIEWRLHQGRKADAGNTERAA</sequence>
<evidence type="ECO:0000256" key="11">
    <source>
        <dbReference type="ARBA" id="ARBA00067681"/>
    </source>
</evidence>